<evidence type="ECO:0000313" key="1">
    <source>
        <dbReference type="EMBL" id="MDZ5000383.1"/>
    </source>
</evidence>
<protein>
    <submittedName>
        <fullName evidence="1">Uncharacterized protein</fullName>
    </submittedName>
</protein>
<gene>
    <name evidence="1" type="ORF">GNF79_15160</name>
</gene>
<dbReference type="Proteomes" id="UP001291306">
    <property type="component" value="Unassembled WGS sequence"/>
</dbReference>
<proteinExistence type="predicted"/>
<reference evidence="1" key="1">
    <citation type="submission" date="2019-11" db="EMBL/GenBank/DDBJ databases">
        <title>Characterization of Clostridium perfringens isolates from swine manure treated agricultural soils.</title>
        <authorList>
            <person name="Wushke S.T."/>
        </authorList>
    </citation>
    <scope>NUCLEOTIDE SEQUENCE</scope>
    <source>
        <strain evidence="1">X26</strain>
    </source>
</reference>
<dbReference type="AlphaFoldDB" id="A0AAW9I7F7"/>
<organism evidence="1 2">
    <name type="scientific">Clostridium perfringens</name>
    <dbReference type="NCBI Taxonomy" id="1502"/>
    <lineage>
        <taxon>Bacteria</taxon>
        <taxon>Bacillati</taxon>
        <taxon>Bacillota</taxon>
        <taxon>Clostridia</taxon>
        <taxon>Eubacteriales</taxon>
        <taxon>Clostridiaceae</taxon>
        <taxon>Clostridium</taxon>
    </lineage>
</organism>
<comment type="caution">
    <text evidence="1">The sequence shown here is derived from an EMBL/GenBank/DDBJ whole genome shotgun (WGS) entry which is preliminary data.</text>
</comment>
<evidence type="ECO:0000313" key="2">
    <source>
        <dbReference type="Proteomes" id="UP001291306"/>
    </source>
</evidence>
<name>A0AAW9I7F7_CLOPF</name>
<accession>A0AAW9I7F7</accession>
<dbReference type="EMBL" id="WNVC01000267">
    <property type="protein sequence ID" value="MDZ5000383.1"/>
    <property type="molecule type" value="Genomic_DNA"/>
</dbReference>
<sequence>MFVGDWMLNIQFSMFGEIGHVKKAMTVYRRHEDGIWNRMNEDDKNKQTIELIDAYNKFLYYTYKEEFSNICEFCESKLGNRYLEYLMYRPSRLE</sequence>